<dbReference type="Pfam" id="PF09343">
    <property type="entry name" value="DUF2460"/>
    <property type="match status" value="1"/>
</dbReference>
<protein>
    <submittedName>
        <fullName evidence="2">Uncharacterized protein (TIGR02217 family)</fullName>
    </submittedName>
</protein>
<reference evidence="2 3" key="1">
    <citation type="submission" date="2020-08" db="EMBL/GenBank/DDBJ databases">
        <title>Genomic Encyclopedia of Type Strains, Phase IV (KMG-IV): sequencing the most valuable type-strain genomes for metagenomic binning, comparative biology and taxonomic classification.</title>
        <authorList>
            <person name="Goeker M."/>
        </authorList>
    </citation>
    <scope>NUCLEOTIDE SEQUENCE [LARGE SCALE GENOMIC DNA]</scope>
    <source>
        <strain evidence="2 3">DSM 25966</strain>
    </source>
</reference>
<dbReference type="InterPro" id="IPR011740">
    <property type="entry name" value="DUF2460"/>
</dbReference>
<dbReference type="EMBL" id="JACIDS010000002">
    <property type="protein sequence ID" value="MBB3930742.1"/>
    <property type="molecule type" value="Genomic_DNA"/>
</dbReference>
<dbReference type="Proteomes" id="UP000553963">
    <property type="component" value="Unassembled WGS sequence"/>
</dbReference>
<dbReference type="RefSeq" id="WP_183398367.1">
    <property type="nucleotide sequence ID" value="NZ_JACIDS010000002.1"/>
</dbReference>
<evidence type="ECO:0000259" key="1">
    <source>
        <dbReference type="Pfam" id="PF09343"/>
    </source>
</evidence>
<comment type="caution">
    <text evidence="2">The sequence shown here is derived from an EMBL/GenBank/DDBJ whole genome shotgun (WGS) entry which is preliminary data.</text>
</comment>
<sequence>MPLIPSFHEIRFPTGIAFRSRGGPERRTEVVTLGSGRETRNQRWADSRRRYDAGYGVRSLADMNAVIAFFEERRGKLFGFRWRDRTDDASAPPGTVPGPLDQAIGTGDGTNAAFQLVKTYGAAHAPYVRTIAKPVEGSVRVAVDGVEVAEGTGFAVDPASGIVTFLPGHVPASGTAVTAGFAFDVPVRFDVDQLAIDLAAFDAGEIPSIPLVEILP</sequence>
<dbReference type="NCBIfam" id="TIGR02217">
    <property type="entry name" value="chp_TIGR02217"/>
    <property type="match status" value="1"/>
</dbReference>
<keyword evidence="3" id="KW-1185">Reference proteome</keyword>
<proteinExistence type="predicted"/>
<organism evidence="2 3">
    <name type="scientific">Kaistia hirudinis</name>
    <dbReference type="NCBI Taxonomy" id="1293440"/>
    <lineage>
        <taxon>Bacteria</taxon>
        <taxon>Pseudomonadati</taxon>
        <taxon>Pseudomonadota</taxon>
        <taxon>Alphaproteobacteria</taxon>
        <taxon>Hyphomicrobiales</taxon>
        <taxon>Kaistiaceae</taxon>
        <taxon>Kaistia</taxon>
    </lineage>
</organism>
<evidence type="ECO:0000313" key="2">
    <source>
        <dbReference type="EMBL" id="MBB3930742.1"/>
    </source>
</evidence>
<gene>
    <name evidence="2" type="ORF">GGR25_001781</name>
</gene>
<evidence type="ECO:0000313" key="3">
    <source>
        <dbReference type="Proteomes" id="UP000553963"/>
    </source>
</evidence>
<accession>A0A840AMC1</accession>
<name>A0A840AMC1_9HYPH</name>
<dbReference type="AlphaFoldDB" id="A0A840AMC1"/>
<feature type="domain" description="DUF2460" evidence="1">
    <location>
        <begin position="8"/>
        <end position="214"/>
    </location>
</feature>